<feature type="domain" description="O-acyltransferase WSD1-like N-terminal" evidence="1">
    <location>
        <begin position="67"/>
        <end position="191"/>
    </location>
</feature>
<dbReference type="EMBL" id="JANLCJ010000007">
    <property type="protein sequence ID" value="MCS5735607.1"/>
    <property type="molecule type" value="Genomic_DNA"/>
</dbReference>
<dbReference type="SUPFAM" id="SSF52777">
    <property type="entry name" value="CoA-dependent acyltransferases"/>
    <property type="match status" value="1"/>
</dbReference>
<name>A0ABT2H6P3_9MICO</name>
<dbReference type="Gene3D" id="3.30.559.10">
    <property type="entry name" value="Chloramphenicol acetyltransferase-like domain"/>
    <property type="match status" value="1"/>
</dbReference>
<proteinExistence type="predicted"/>
<keyword evidence="3" id="KW-1185">Reference proteome</keyword>
<protein>
    <submittedName>
        <fullName evidence="2">Wax ester/triacylglycerol synthase family O-acyltransferase</fullName>
    </submittedName>
</protein>
<dbReference type="InterPro" id="IPR023213">
    <property type="entry name" value="CAT-like_dom_sf"/>
</dbReference>
<dbReference type="RefSeq" id="WP_259540549.1">
    <property type="nucleotide sequence ID" value="NZ_JANLCJ010000007.1"/>
</dbReference>
<evidence type="ECO:0000313" key="3">
    <source>
        <dbReference type="Proteomes" id="UP001165586"/>
    </source>
</evidence>
<comment type="caution">
    <text evidence="2">The sequence shown here is derived from an EMBL/GenBank/DDBJ whole genome shotgun (WGS) entry which is preliminary data.</text>
</comment>
<reference evidence="2" key="1">
    <citation type="submission" date="2022-08" db="EMBL/GenBank/DDBJ databases">
        <authorList>
            <person name="Deng Y."/>
            <person name="Han X.-F."/>
            <person name="Zhang Y.-Q."/>
        </authorList>
    </citation>
    <scope>NUCLEOTIDE SEQUENCE</scope>
    <source>
        <strain evidence="2">CPCC 203386</strain>
    </source>
</reference>
<evidence type="ECO:0000259" key="1">
    <source>
        <dbReference type="Pfam" id="PF03007"/>
    </source>
</evidence>
<organism evidence="2 3">
    <name type="scientific">Herbiconiux daphne</name>
    <dbReference type="NCBI Taxonomy" id="2970914"/>
    <lineage>
        <taxon>Bacteria</taxon>
        <taxon>Bacillati</taxon>
        <taxon>Actinomycetota</taxon>
        <taxon>Actinomycetes</taxon>
        <taxon>Micrococcales</taxon>
        <taxon>Microbacteriaceae</taxon>
        <taxon>Herbiconiux</taxon>
    </lineage>
</organism>
<accession>A0ABT2H6P3</accession>
<dbReference type="Pfam" id="PF03007">
    <property type="entry name" value="WS_DGAT_cat"/>
    <property type="match status" value="1"/>
</dbReference>
<gene>
    <name evidence="2" type="ORF">N1032_17830</name>
</gene>
<dbReference type="InterPro" id="IPR004255">
    <property type="entry name" value="O-acyltransferase_WSD1_N"/>
</dbReference>
<evidence type="ECO:0000313" key="2">
    <source>
        <dbReference type="EMBL" id="MCS5735607.1"/>
    </source>
</evidence>
<sequence length="444" mass="48384">MPTLDGTTTLDPVTGPTSREPHAEFMQIWEEGYVSNHISFENMHVPGLFIVDGAPLRQDDGKLDRVKILGYIEATMGSGANFRLRLQRSALGLTPPAWVPDDDFDLSRHVLFADTVEEPATADLRRLAGAYDGVMSLRHPLWRMRVTELSDGDVAIGMVMHHASLDGLSGMKMFSSICQKTPDAPLAAPTDPFAGIRPASAWQLPRLAFTQWRARQPDGKAAWASYWSKPLLRRARRVAARITLPLRYGRGGAAARELSLPPIHSAYRKVDASQVGRRARALGGTVSDLQVAAIIGAWPGEERIVRLRFPVSHHSADAPHVRNHVRDMAVTGDADADLEVTVRSVHDQVADRDAVFAGKPVPGFPIGYSTLLPWVSRPQYFCGGEVSAIIPFPASLGRDQLAAAGIMYNGSLFIGANMPVALDVDATVGRIYEGMTGLEDQTRS</sequence>
<dbReference type="Proteomes" id="UP001165586">
    <property type="component" value="Unassembled WGS sequence"/>
</dbReference>